<dbReference type="OrthoDB" id="10443136at2759"/>
<name>A0A2P5CA45_PARAD</name>
<evidence type="ECO:0000256" key="1">
    <source>
        <dbReference type="SAM" id="Coils"/>
    </source>
</evidence>
<sequence length="101" mass="12134">NVKFFGNKRKDVLRCRKKLILRRMKRIKEKKKRLKSRVDVSKELGVPAFISGERVREGGVEPVGEEKLQKRTRIWVICLLRNHKMKQDKDDEQEYRRISIS</sequence>
<dbReference type="Proteomes" id="UP000237105">
    <property type="component" value="Unassembled WGS sequence"/>
</dbReference>
<evidence type="ECO:0000313" key="3">
    <source>
        <dbReference type="Proteomes" id="UP000237105"/>
    </source>
</evidence>
<proteinExistence type="predicted"/>
<keyword evidence="1" id="KW-0175">Coiled coil</keyword>
<dbReference type="EMBL" id="JXTB01000155">
    <property type="protein sequence ID" value="PON57865.1"/>
    <property type="molecule type" value="Genomic_DNA"/>
</dbReference>
<dbReference type="AlphaFoldDB" id="A0A2P5CA45"/>
<reference evidence="3" key="1">
    <citation type="submission" date="2016-06" db="EMBL/GenBank/DDBJ databases">
        <title>Parallel loss of symbiosis genes in relatives of nitrogen-fixing non-legume Parasponia.</title>
        <authorList>
            <person name="Van Velzen R."/>
            <person name="Holmer R."/>
            <person name="Bu F."/>
            <person name="Rutten L."/>
            <person name="Van Zeijl A."/>
            <person name="Liu W."/>
            <person name="Santuari L."/>
            <person name="Cao Q."/>
            <person name="Sharma T."/>
            <person name="Shen D."/>
            <person name="Roswanjaya Y."/>
            <person name="Wardhani T."/>
            <person name="Kalhor M.S."/>
            <person name="Jansen J."/>
            <person name="Van den Hoogen J."/>
            <person name="Gungor B."/>
            <person name="Hartog M."/>
            <person name="Hontelez J."/>
            <person name="Verver J."/>
            <person name="Yang W.-C."/>
            <person name="Schijlen E."/>
            <person name="Repin R."/>
            <person name="Schilthuizen M."/>
            <person name="Schranz E."/>
            <person name="Heidstra R."/>
            <person name="Miyata K."/>
            <person name="Fedorova E."/>
            <person name="Kohlen W."/>
            <person name="Bisseling T."/>
            <person name="Smit S."/>
            <person name="Geurts R."/>
        </authorList>
    </citation>
    <scope>NUCLEOTIDE SEQUENCE [LARGE SCALE GENOMIC DNA]</scope>
    <source>
        <strain evidence="3">cv. WU1-14</strain>
    </source>
</reference>
<keyword evidence="3" id="KW-1185">Reference proteome</keyword>
<comment type="caution">
    <text evidence="2">The sequence shown here is derived from an EMBL/GenBank/DDBJ whole genome shotgun (WGS) entry which is preliminary data.</text>
</comment>
<evidence type="ECO:0000313" key="2">
    <source>
        <dbReference type="EMBL" id="PON57865.1"/>
    </source>
</evidence>
<protein>
    <submittedName>
        <fullName evidence="2">Uncharacterized protein</fullName>
    </submittedName>
</protein>
<organism evidence="2 3">
    <name type="scientific">Parasponia andersonii</name>
    <name type="common">Sponia andersonii</name>
    <dbReference type="NCBI Taxonomy" id="3476"/>
    <lineage>
        <taxon>Eukaryota</taxon>
        <taxon>Viridiplantae</taxon>
        <taxon>Streptophyta</taxon>
        <taxon>Embryophyta</taxon>
        <taxon>Tracheophyta</taxon>
        <taxon>Spermatophyta</taxon>
        <taxon>Magnoliopsida</taxon>
        <taxon>eudicotyledons</taxon>
        <taxon>Gunneridae</taxon>
        <taxon>Pentapetalae</taxon>
        <taxon>rosids</taxon>
        <taxon>fabids</taxon>
        <taxon>Rosales</taxon>
        <taxon>Cannabaceae</taxon>
        <taxon>Parasponia</taxon>
    </lineage>
</organism>
<accession>A0A2P5CA45</accession>
<gene>
    <name evidence="2" type="ORF">PanWU01x14_170780</name>
</gene>
<feature type="non-terminal residue" evidence="2">
    <location>
        <position position="1"/>
    </location>
</feature>
<feature type="coiled-coil region" evidence="1">
    <location>
        <begin position="17"/>
        <end position="44"/>
    </location>
</feature>